<dbReference type="PANTHER" id="PTHR46261">
    <property type="entry name" value="HIGH MOBILITY GROUP B PROTEIN 4-RELATED"/>
    <property type="match status" value="1"/>
</dbReference>
<evidence type="ECO:0000256" key="2">
    <source>
        <dbReference type="ARBA" id="ARBA00023125"/>
    </source>
</evidence>
<evidence type="ECO:0000313" key="8">
    <source>
        <dbReference type="Proteomes" id="UP000655588"/>
    </source>
</evidence>
<keyword evidence="8" id="KW-1185">Reference proteome</keyword>
<sequence length="201" mass="24489">MMYSGRFLFFVRSEGLLCARSHLLSFHQNISKHMLKRLKETIFPLRPKKPVPPFLMYIRQVKPRFAEESPGIKYTEILQRAASEWSKLDVAEKENFVNEYNKSYKIYMEKLREYKNSLTEEQKQLWEQKKKEYEQVNSKKDWIKSMTENWNKLPDKEKEPYFTEAMQLKAQYHKDLEKWEMEMIRSGNSDILVNHLENYTW</sequence>
<evidence type="ECO:0000256" key="5">
    <source>
        <dbReference type="SAM" id="Coils"/>
    </source>
</evidence>
<evidence type="ECO:0000256" key="4">
    <source>
        <dbReference type="PROSITE-ProRule" id="PRU00267"/>
    </source>
</evidence>
<feature type="DNA-binding region" description="HMG box" evidence="4">
    <location>
        <begin position="47"/>
        <end position="115"/>
    </location>
</feature>
<dbReference type="GO" id="GO:0005634">
    <property type="term" value="C:nucleus"/>
    <property type="evidence" value="ECO:0007669"/>
    <property type="project" value="UniProtKB-SubCell"/>
</dbReference>
<feature type="coiled-coil region" evidence="5">
    <location>
        <begin position="97"/>
        <end position="136"/>
    </location>
</feature>
<dbReference type="InterPro" id="IPR036910">
    <property type="entry name" value="HMG_box_dom_sf"/>
</dbReference>
<dbReference type="Proteomes" id="UP000655588">
    <property type="component" value="Unassembled WGS sequence"/>
</dbReference>
<dbReference type="SMART" id="SM00398">
    <property type="entry name" value="HMG"/>
    <property type="match status" value="1"/>
</dbReference>
<dbReference type="SUPFAM" id="SSF47095">
    <property type="entry name" value="HMG-box"/>
    <property type="match status" value="2"/>
</dbReference>
<evidence type="ECO:0000256" key="1">
    <source>
        <dbReference type="ARBA" id="ARBA00004123"/>
    </source>
</evidence>
<gene>
    <name evidence="7" type="ORF">E2986_09658</name>
</gene>
<comment type="subcellular location">
    <subcellularLocation>
        <location evidence="1">Nucleus</location>
    </subcellularLocation>
</comment>
<reference evidence="7" key="1">
    <citation type="submission" date="2019-11" db="EMBL/GenBank/DDBJ databases">
        <title>The nuclear and mitochondrial genomes of Frieseomelitta varia - a highly eusocial stingless bee (Meliponini) with a permanently sterile worker caste.</title>
        <authorList>
            <person name="Freitas F.C.P."/>
            <person name="Lourenco A.P."/>
            <person name="Nunes F.M.F."/>
            <person name="Paschoal A.R."/>
            <person name="Abreu F.C.P."/>
            <person name="Barbin F.O."/>
            <person name="Bataglia L."/>
            <person name="Cardoso-Junior C.A.M."/>
            <person name="Cervoni M.S."/>
            <person name="Silva S.R."/>
            <person name="Dalarmi F."/>
            <person name="Del Lama M.A."/>
            <person name="Depintor T.S."/>
            <person name="Ferreira K.M."/>
            <person name="Goria P.S."/>
            <person name="Jaskot M.C."/>
            <person name="Lago D.C."/>
            <person name="Luna-Lucena D."/>
            <person name="Moda L.M."/>
            <person name="Nascimento L."/>
            <person name="Pedrino M."/>
            <person name="Rabico F.O."/>
            <person name="Sanches F.C."/>
            <person name="Santos D.E."/>
            <person name="Santos C.G."/>
            <person name="Vieira J."/>
            <person name="Lopes T.F."/>
            <person name="Barchuk A.R."/>
            <person name="Hartfelder K."/>
            <person name="Simoes Z.L.P."/>
            <person name="Bitondi M.M.G."/>
            <person name="Pinheiro D.G."/>
        </authorList>
    </citation>
    <scope>NUCLEOTIDE SEQUENCE</scope>
    <source>
        <strain evidence="7">USP_RPSP 00005682</strain>
        <tissue evidence="7">Whole individual</tissue>
    </source>
</reference>
<dbReference type="EMBL" id="WNWW01000642">
    <property type="protein sequence ID" value="KAF3422826.1"/>
    <property type="molecule type" value="Genomic_DNA"/>
</dbReference>
<feature type="domain" description="HMG box" evidence="6">
    <location>
        <begin position="47"/>
        <end position="115"/>
    </location>
</feature>
<evidence type="ECO:0000313" key="7">
    <source>
        <dbReference type="EMBL" id="KAF3422826.1"/>
    </source>
</evidence>
<evidence type="ECO:0000256" key="3">
    <source>
        <dbReference type="ARBA" id="ARBA00023242"/>
    </source>
</evidence>
<name>A0A833RVF0_9HYME</name>
<dbReference type="Gene3D" id="1.10.30.10">
    <property type="entry name" value="High mobility group box domain"/>
    <property type="match status" value="2"/>
</dbReference>
<dbReference type="PROSITE" id="PS50118">
    <property type="entry name" value="HMG_BOX_2"/>
    <property type="match status" value="2"/>
</dbReference>
<keyword evidence="3 4" id="KW-0539">Nucleus</keyword>
<feature type="DNA-binding region" description="HMG box" evidence="4">
    <location>
        <begin position="127"/>
        <end position="180"/>
    </location>
</feature>
<protein>
    <recommendedName>
        <fullName evidence="6">HMG box domain-containing protein</fullName>
    </recommendedName>
</protein>
<keyword evidence="5" id="KW-0175">Coiled coil</keyword>
<comment type="caution">
    <text evidence="7">The sequence shown here is derived from an EMBL/GenBank/DDBJ whole genome shotgun (WGS) entry which is preliminary data.</text>
</comment>
<dbReference type="PANTHER" id="PTHR46261:SF18">
    <property type="entry name" value="DNA-BINDING PROTEIN MNB1B"/>
    <property type="match status" value="1"/>
</dbReference>
<evidence type="ECO:0000259" key="6">
    <source>
        <dbReference type="PROSITE" id="PS50118"/>
    </source>
</evidence>
<dbReference type="Pfam" id="PF00505">
    <property type="entry name" value="HMG_box"/>
    <property type="match status" value="1"/>
</dbReference>
<dbReference type="InterPro" id="IPR031061">
    <property type="entry name" value="HMGB_plant"/>
</dbReference>
<organism evidence="7 8">
    <name type="scientific">Frieseomelitta varia</name>
    <dbReference type="NCBI Taxonomy" id="561572"/>
    <lineage>
        <taxon>Eukaryota</taxon>
        <taxon>Metazoa</taxon>
        <taxon>Ecdysozoa</taxon>
        <taxon>Arthropoda</taxon>
        <taxon>Hexapoda</taxon>
        <taxon>Insecta</taxon>
        <taxon>Pterygota</taxon>
        <taxon>Neoptera</taxon>
        <taxon>Endopterygota</taxon>
        <taxon>Hymenoptera</taxon>
        <taxon>Apocrita</taxon>
        <taxon>Aculeata</taxon>
        <taxon>Apoidea</taxon>
        <taxon>Anthophila</taxon>
        <taxon>Apidae</taxon>
        <taxon>Frieseomelitta</taxon>
    </lineage>
</organism>
<proteinExistence type="predicted"/>
<accession>A0A833RVF0</accession>
<dbReference type="AlphaFoldDB" id="A0A833RVF0"/>
<dbReference type="GO" id="GO:0003677">
    <property type="term" value="F:DNA binding"/>
    <property type="evidence" value="ECO:0007669"/>
    <property type="project" value="UniProtKB-UniRule"/>
</dbReference>
<keyword evidence="2 4" id="KW-0238">DNA-binding</keyword>
<feature type="domain" description="HMG box" evidence="6">
    <location>
        <begin position="127"/>
        <end position="180"/>
    </location>
</feature>
<dbReference type="InterPro" id="IPR009071">
    <property type="entry name" value="HMG_box_dom"/>
</dbReference>